<keyword evidence="3" id="KW-1185">Reference proteome</keyword>
<protein>
    <recommendedName>
        <fullName evidence="4">Secreted protein</fullName>
    </recommendedName>
</protein>
<proteinExistence type="predicted"/>
<keyword evidence="1" id="KW-1133">Transmembrane helix</keyword>
<name>A0ABD3MUI3_9STRA</name>
<feature type="transmembrane region" description="Helical" evidence="1">
    <location>
        <begin position="12"/>
        <end position="28"/>
    </location>
</feature>
<evidence type="ECO:0000313" key="2">
    <source>
        <dbReference type="EMBL" id="KAL3766628.1"/>
    </source>
</evidence>
<keyword evidence="1" id="KW-0812">Transmembrane</keyword>
<organism evidence="2 3">
    <name type="scientific">Cyclotella atomus</name>
    <dbReference type="NCBI Taxonomy" id="382360"/>
    <lineage>
        <taxon>Eukaryota</taxon>
        <taxon>Sar</taxon>
        <taxon>Stramenopiles</taxon>
        <taxon>Ochrophyta</taxon>
        <taxon>Bacillariophyta</taxon>
        <taxon>Coscinodiscophyceae</taxon>
        <taxon>Thalassiosirophycidae</taxon>
        <taxon>Stephanodiscales</taxon>
        <taxon>Stephanodiscaceae</taxon>
        <taxon>Cyclotella</taxon>
    </lineage>
</organism>
<accession>A0ABD3MUI3</accession>
<dbReference type="EMBL" id="JALLPJ020001382">
    <property type="protein sequence ID" value="KAL3766628.1"/>
    <property type="molecule type" value="Genomic_DNA"/>
</dbReference>
<evidence type="ECO:0000313" key="3">
    <source>
        <dbReference type="Proteomes" id="UP001530400"/>
    </source>
</evidence>
<sequence>MTQSSQARSRRGYWMFICIVSNGFWLLYEIDTSQLLPSPSSIQRSIKASHIWNQNANAIGTVPTSFTIRANKTFSYYQGGSYLELFHSFVPFNDGYQVVYNLRSKSEASTTDRGSTFIETVHISSTLEREDETQRRIGKKQQSDPRAFGWNSSVYCLTWKANWRGRRGKDRVDSLDFDNSLINLITGEQNSLDHCVGGYRGKNWIPLVYQDTLYVVHRLSPKLKWFTYDAQNGCPQPTVEEGTEIDQWRGGSPFVPLGSNAMISVGHQTIDGDTHIPFMMHVDMTTNITTKIEMSTADKSNLSGILDPTSLWWEEIGGKKKLYMGTIHTAGRWKNKYFNDQYVFNNSIYEVELVYDTHALL</sequence>
<evidence type="ECO:0000256" key="1">
    <source>
        <dbReference type="SAM" id="Phobius"/>
    </source>
</evidence>
<keyword evidence="1" id="KW-0472">Membrane</keyword>
<dbReference type="AlphaFoldDB" id="A0ABD3MUI3"/>
<reference evidence="2 3" key="1">
    <citation type="submission" date="2024-10" db="EMBL/GenBank/DDBJ databases">
        <title>Updated reference genomes for cyclostephanoid diatoms.</title>
        <authorList>
            <person name="Roberts W.R."/>
            <person name="Alverson A.J."/>
        </authorList>
    </citation>
    <scope>NUCLEOTIDE SEQUENCE [LARGE SCALE GENOMIC DNA]</scope>
    <source>
        <strain evidence="2 3">AJA010-31</strain>
    </source>
</reference>
<evidence type="ECO:0008006" key="4">
    <source>
        <dbReference type="Google" id="ProtNLM"/>
    </source>
</evidence>
<comment type="caution">
    <text evidence="2">The sequence shown here is derived from an EMBL/GenBank/DDBJ whole genome shotgun (WGS) entry which is preliminary data.</text>
</comment>
<dbReference type="Proteomes" id="UP001530400">
    <property type="component" value="Unassembled WGS sequence"/>
</dbReference>
<gene>
    <name evidence="2" type="ORF">ACHAWO_013975</name>
</gene>